<evidence type="ECO:0000313" key="5">
    <source>
        <dbReference type="Proteomes" id="UP000054742"/>
    </source>
</evidence>
<protein>
    <submittedName>
        <fullName evidence="4">CBS domain protein</fullName>
    </submittedName>
</protein>
<dbReference type="SUPFAM" id="SSF54631">
    <property type="entry name" value="CBS-domain pair"/>
    <property type="match status" value="1"/>
</dbReference>
<dbReference type="SMART" id="SM00116">
    <property type="entry name" value="CBS"/>
    <property type="match status" value="2"/>
</dbReference>
<dbReference type="PANTHER" id="PTHR48108">
    <property type="entry name" value="CBS DOMAIN-CONTAINING PROTEIN CBSX2, CHLOROPLASTIC"/>
    <property type="match status" value="1"/>
</dbReference>
<evidence type="ECO:0000256" key="2">
    <source>
        <dbReference type="PROSITE-ProRule" id="PRU00703"/>
    </source>
</evidence>
<evidence type="ECO:0000313" key="4">
    <source>
        <dbReference type="EMBL" id="KTC87070.1"/>
    </source>
</evidence>
<keyword evidence="1" id="KW-0677">Repeat</keyword>
<dbReference type="InterPro" id="IPR046342">
    <property type="entry name" value="CBS_dom_sf"/>
</dbReference>
<dbReference type="OrthoDB" id="9794094at2"/>
<reference evidence="4 5" key="1">
    <citation type="submission" date="2015-11" db="EMBL/GenBank/DDBJ databases">
        <title>Genomic analysis of 38 Legionella species identifies large and diverse effector repertoires.</title>
        <authorList>
            <person name="Burstein D."/>
            <person name="Amaro F."/>
            <person name="Zusman T."/>
            <person name="Lifshitz Z."/>
            <person name="Cohen O."/>
            <person name="Gilbert J.A."/>
            <person name="Pupko T."/>
            <person name="Shuman H.A."/>
            <person name="Segal G."/>
        </authorList>
    </citation>
    <scope>NUCLEOTIDE SEQUENCE [LARGE SCALE GENOMIC DNA]</scope>
    <source>
        <strain evidence="4 5">ATCC 43878</strain>
    </source>
</reference>
<dbReference type="Pfam" id="PF00571">
    <property type="entry name" value="CBS"/>
    <property type="match status" value="2"/>
</dbReference>
<accession>A0A0W0SUK8</accession>
<dbReference type="STRING" id="29422.Lbru_0299"/>
<name>A0A0W0SUK8_9GAMM</name>
<dbReference type="RefSeq" id="WP_058440405.1">
    <property type="nucleotide sequence ID" value="NZ_CAAAHU010000001.1"/>
</dbReference>
<feature type="domain" description="CBS" evidence="3">
    <location>
        <begin position="7"/>
        <end position="68"/>
    </location>
</feature>
<comment type="caution">
    <text evidence="4">The sequence shown here is derived from an EMBL/GenBank/DDBJ whole genome shotgun (WGS) entry which is preliminary data.</text>
</comment>
<proteinExistence type="predicted"/>
<dbReference type="Gene3D" id="3.10.580.10">
    <property type="entry name" value="CBS-domain"/>
    <property type="match status" value="1"/>
</dbReference>
<dbReference type="Proteomes" id="UP000054742">
    <property type="component" value="Unassembled WGS sequence"/>
</dbReference>
<dbReference type="PROSITE" id="PS51371">
    <property type="entry name" value="CBS"/>
    <property type="match status" value="2"/>
</dbReference>
<keyword evidence="2" id="KW-0129">CBS domain</keyword>
<dbReference type="CDD" id="cd17775">
    <property type="entry name" value="CBS_pair_bact_arch"/>
    <property type="match status" value="1"/>
</dbReference>
<dbReference type="AlphaFoldDB" id="A0A0W0SUK8"/>
<feature type="domain" description="CBS" evidence="3">
    <location>
        <begin position="76"/>
        <end position="133"/>
    </location>
</feature>
<dbReference type="InterPro" id="IPR051462">
    <property type="entry name" value="CBS_domain-containing"/>
</dbReference>
<sequence>MRVGEFCNRGVVMIYADESVKVAAELMRSHHVGDVVLVEKKQGKPFPVGIISDRDLVVEVMVPGLAPETLAARDIVTRSLLMAHEEDSLFDALDLMREKGIRRLPVVDADSALIGIITLDDITDLLAEMLGNVARVFERQRELEVKHRP</sequence>
<gene>
    <name evidence="4" type="ORF">Lbru_0299</name>
</gene>
<dbReference type="PATRIC" id="fig|29422.6.peg.313"/>
<evidence type="ECO:0000256" key="1">
    <source>
        <dbReference type="ARBA" id="ARBA00022737"/>
    </source>
</evidence>
<dbReference type="PANTHER" id="PTHR48108:SF26">
    <property type="entry name" value="CBS DOMAIN-CONTAINING PROTEIN DDB_G0289609"/>
    <property type="match status" value="1"/>
</dbReference>
<dbReference type="EMBL" id="LNXV01000003">
    <property type="protein sequence ID" value="KTC87070.1"/>
    <property type="molecule type" value="Genomic_DNA"/>
</dbReference>
<keyword evidence="5" id="KW-1185">Reference proteome</keyword>
<evidence type="ECO:0000259" key="3">
    <source>
        <dbReference type="PROSITE" id="PS51371"/>
    </source>
</evidence>
<dbReference type="InterPro" id="IPR000644">
    <property type="entry name" value="CBS_dom"/>
</dbReference>
<organism evidence="4 5">
    <name type="scientific">Legionella brunensis</name>
    <dbReference type="NCBI Taxonomy" id="29422"/>
    <lineage>
        <taxon>Bacteria</taxon>
        <taxon>Pseudomonadati</taxon>
        <taxon>Pseudomonadota</taxon>
        <taxon>Gammaproteobacteria</taxon>
        <taxon>Legionellales</taxon>
        <taxon>Legionellaceae</taxon>
        <taxon>Legionella</taxon>
    </lineage>
</organism>